<evidence type="ECO:0000313" key="2">
    <source>
        <dbReference type="Proteomes" id="UP001214971"/>
    </source>
</evidence>
<organism evidence="1 2">
    <name type="scientific">Bacillus phage vB_BceS_LY1</name>
    <dbReference type="NCBI Taxonomy" id="2950459"/>
    <lineage>
        <taxon>Viruses</taxon>
        <taxon>Duplodnaviria</taxon>
        <taxon>Heunggongvirae</taxon>
        <taxon>Uroviricota</taxon>
        <taxon>Caudoviricetes</taxon>
        <taxon>Gutmannvirinae</taxon>
        <taxon>Layangavirus</taxon>
        <taxon>Layangavirus LY1</taxon>
    </lineage>
</organism>
<keyword evidence="2" id="KW-1185">Reference proteome</keyword>
<dbReference type="Proteomes" id="UP001214971">
    <property type="component" value="Segment"/>
</dbReference>
<protein>
    <submittedName>
        <fullName evidence="1">Head-tail connector protein</fullName>
    </submittedName>
</protein>
<proteinExistence type="predicted"/>
<reference evidence="1" key="1">
    <citation type="submission" date="2022-04" db="EMBL/GenBank/DDBJ databases">
        <authorList>
            <person name="Yang M."/>
            <person name="Tan S."/>
        </authorList>
    </citation>
    <scope>NUCLEOTIDE SEQUENCE</scope>
</reference>
<sequence length="134" mass="14704">MYITVEYYRNEYMGTPVADDTELNRLIRRASDAIDVITHYRIVSYGFSKFTPFIQEQIKKSTAAQVEFLSVNGELAGSVVEGGGGGFSIGNYSESGQASATPSVSAKYALTVIDYLSPTGLLYSGVRTVQRRCY</sequence>
<accession>A0AAE9LUN0</accession>
<gene>
    <name evidence="1" type="ORF">vBBceSLY1_00032</name>
</gene>
<name>A0AAE9LUN0_9CAUD</name>
<evidence type="ECO:0000313" key="1">
    <source>
        <dbReference type="EMBL" id="USL89251.1"/>
    </source>
</evidence>
<dbReference type="EMBL" id="ON366410">
    <property type="protein sequence ID" value="USL89251.1"/>
    <property type="molecule type" value="Genomic_DNA"/>
</dbReference>